<name>A1CIX2_ASPCL</name>
<dbReference type="VEuPathDB" id="FungiDB:ACLA_053010"/>
<dbReference type="InterPro" id="IPR036282">
    <property type="entry name" value="Glutathione-S-Trfase_C_sf"/>
</dbReference>
<dbReference type="eggNOG" id="ENOG502RNRH">
    <property type="taxonomic scope" value="Eukaryota"/>
</dbReference>
<sequence>MNIFHEQSGRIALYTSPGAKEGATIAMLIDFLRQAHCIHLVKSPNDIKHDDASAYKSLPIVFDVTQDGKKVSAQGLNDITRYLLARYDDGAEFAYKEGSKEAQEVGNWLAFLDKVTTAGDAEESSARIALRLYLHLEEHIQKAQSPYLVGRKCTLADLTIFPYVAAAGEVGLDLERFPELTSWYNRLAQLPQVIKGMTAVHLKIDNERA</sequence>
<dbReference type="Pfam" id="PF14497">
    <property type="entry name" value="GST_C_3"/>
    <property type="match status" value="1"/>
</dbReference>
<dbReference type="STRING" id="344612.A1CIX2"/>
<dbReference type="PANTHER" id="PTHR44051:SF8">
    <property type="entry name" value="GLUTATHIONE S-TRANSFERASE GSTA"/>
    <property type="match status" value="1"/>
</dbReference>
<keyword evidence="3" id="KW-1185">Reference proteome</keyword>
<dbReference type="OrthoDB" id="422574at2759"/>
<dbReference type="Proteomes" id="UP000006701">
    <property type="component" value="Unassembled WGS sequence"/>
</dbReference>
<dbReference type="KEGG" id="act:ACLA_053010"/>
<feature type="domain" description="GST C-terminal" evidence="1">
    <location>
        <begin position="80"/>
        <end position="209"/>
    </location>
</feature>
<dbReference type="SUPFAM" id="SSF47616">
    <property type="entry name" value="GST C-terminal domain-like"/>
    <property type="match status" value="1"/>
</dbReference>
<gene>
    <name evidence="2" type="ORF">ACLA_053010</name>
</gene>
<dbReference type="OMA" id="FPELTTW"/>
<dbReference type="GeneID" id="4703990"/>
<evidence type="ECO:0000313" key="2">
    <source>
        <dbReference type="EMBL" id="EAW10827.1"/>
    </source>
</evidence>
<evidence type="ECO:0000313" key="3">
    <source>
        <dbReference type="Proteomes" id="UP000006701"/>
    </source>
</evidence>
<dbReference type="PANTHER" id="PTHR44051">
    <property type="entry name" value="GLUTATHIONE S-TRANSFERASE-RELATED"/>
    <property type="match status" value="1"/>
</dbReference>
<dbReference type="InterPro" id="IPR010987">
    <property type="entry name" value="Glutathione-S-Trfase_C-like"/>
</dbReference>
<dbReference type="PROSITE" id="PS50405">
    <property type="entry name" value="GST_CTER"/>
    <property type="match status" value="1"/>
</dbReference>
<proteinExistence type="predicted"/>
<reference evidence="2 3" key="1">
    <citation type="journal article" date="2008" name="PLoS Genet.">
        <title>Genomic islands in the pathogenic filamentous fungus Aspergillus fumigatus.</title>
        <authorList>
            <person name="Fedorova N.D."/>
            <person name="Khaldi N."/>
            <person name="Joardar V.S."/>
            <person name="Maiti R."/>
            <person name="Amedeo P."/>
            <person name="Anderson M.J."/>
            <person name="Crabtree J."/>
            <person name="Silva J.C."/>
            <person name="Badger J.H."/>
            <person name="Albarraq A."/>
            <person name="Angiuoli S."/>
            <person name="Bussey H."/>
            <person name="Bowyer P."/>
            <person name="Cotty P.J."/>
            <person name="Dyer P.S."/>
            <person name="Egan A."/>
            <person name="Galens K."/>
            <person name="Fraser-Liggett C.M."/>
            <person name="Haas B.J."/>
            <person name="Inman J.M."/>
            <person name="Kent R."/>
            <person name="Lemieux S."/>
            <person name="Malavazi I."/>
            <person name="Orvis J."/>
            <person name="Roemer T."/>
            <person name="Ronning C.M."/>
            <person name="Sundaram J.P."/>
            <person name="Sutton G."/>
            <person name="Turner G."/>
            <person name="Venter J.C."/>
            <person name="White O.R."/>
            <person name="Whitty B.R."/>
            <person name="Youngman P."/>
            <person name="Wolfe K.H."/>
            <person name="Goldman G.H."/>
            <person name="Wortman J.R."/>
            <person name="Jiang B."/>
            <person name="Denning D.W."/>
            <person name="Nierman W.C."/>
        </authorList>
    </citation>
    <scope>NUCLEOTIDE SEQUENCE [LARGE SCALE GENOMIC DNA]</scope>
    <source>
        <strain evidence="3">ATCC 1007 / CBS 513.65 / DSM 816 / NCTC 3887 / NRRL 1</strain>
    </source>
</reference>
<dbReference type="RefSeq" id="XP_001272253.1">
    <property type="nucleotide sequence ID" value="XM_001272252.1"/>
</dbReference>
<dbReference type="InterPro" id="IPR004046">
    <property type="entry name" value="GST_C"/>
</dbReference>
<evidence type="ECO:0000259" key="1">
    <source>
        <dbReference type="PROSITE" id="PS50405"/>
    </source>
</evidence>
<organism evidence="2 3">
    <name type="scientific">Aspergillus clavatus (strain ATCC 1007 / CBS 513.65 / DSM 816 / NCTC 3887 / NRRL 1 / QM 1276 / 107)</name>
    <dbReference type="NCBI Taxonomy" id="344612"/>
    <lineage>
        <taxon>Eukaryota</taxon>
        <taxon>Fungi</taxon>
        <taxon>Dikarya</taxon>
        <taxon>Ascomycota</taxon>
        <taxon>Pezizomycotina</taxon>
        <taxon>Eurotiomycetes</taxon>
        <taxon>Eurotiomycetidae</taxon>
        <taxon>Eurotiales</taxon>
        <taxon>Aspergillaceae</taxon>
        <taxon>Aspergillus</taxon>
        <taxon>Aspergillus subgen. Fumigati</taxon>
    </lineage>
</organism>
<dbReference type="EMBL" id="DS027054">
    <property type="protein sequence ID" value="EAW10827.1"/>
    <property type="molecule type" value="Genomic_DNA"/>
</dbReference>
<dbReference type="Gene3D" id="1.20.1050.10">
    <property type="match status" value="1"/>
</dbReference>
<dbReference type="HOGENOM" id="CLU_011226_10_0_1"/>
<protein>
    <submittedName>
        <fullName evidence="2">Glutathione S-transferase, C-terminal domain protein</fullName>
    </submittedName>
</protein>
<dbReference type="AlphaFoldDB" id="A1CIX2"/>
<dbReference type="SMR" id="A1CIX2"/>
<accession>A1CIX2</accession>